<dbReference type="EMBL" id="GBXM01096252">
    <property type="protein sequence ID" value="JAH12325.1"/>
    <property type="molecule type" value="Transcribed_RNA"/>
</dbReference>
<reference evidence="1" key="2">
    <citation type="journal article" date="2015" name="Fish Shellfish Immunol.">
        <title>Early steps in the European eel (Anguilla anguilla)-Vibrio vulnificus interaction in the gills: Role of the RtxA13 toxin.</title>
        <authorList>
            <person name="Callol A."/>
            <person name="Pajuelo D."/>
            <person name="Ebbesson L."/>
            <person name="Teles M."/>
            <person name="MacKenzie S."/>
            <person name="Amaro C."/>
        </authorList>
    </citation>
    <scope>NUCLEOTIDE SEQUENCE</scope>
</reference>
<protein>
    <submittedName>
        <fullName evidence="1">Uncharacterized protein</fullName>
    </submittedName>
</protein>
<organism evidence="1">
    <name type="scientific">Anguilla anguilla</name>
    <name type="common">European freshwater eel</name>
    <name type="synonym">Muraena anguilla</name>
    <dbReference type="NCBI Taxonomy" id="7936"/>
    <lineage>
        <taxon>Eukaryota</taxon>
        <taxon>Metazoa</taxon>
        <taxon>Chordata</taxon>
        <taxon>Craniata</taxon>
        <taxon>Vertebrata</taxon>
        <taxon>Euteleostomi</taxon>
        <taxon>Actinopterygii</taxon>
        <taxon>Neopterygii</taxon>
        <taxon>Teleostei</taxon>
        <taxon>Anguilliformes</taxon>
        <taxon>Anguillidae</taxon>
        <taxon>Anguilla</taxon>
    </lineage>
</organism>
<proteinExistence type="predicted"/>
<evidence type="ECO:0000313" key="1">
    <source>
        <dbReference type="EMBL" id="JAH12325.1"/>
    </source>
</evidence>
<dbReference type="AlphaFoldDB" id="A0A0E9Q7M3"/>
<reference evidence="1" key="1">
    <citation type="submission" date="2014-11" db="EMBL/GenBank/DDBJ databases">
        <authorList>
            <person name="Amaro Gonzalez C."/>
        </authorList>
    </citation>
    <scope>NUCLEOTIDE SEQUENCE</scope>
</reference>
<accession>A0A0E9Q7M3</accession>
<sequence length="16" mass="1845">MSLSIKPTAEREPEEQ</sequence>
<name>A0A0E9Q7M3_ANGAN</name>